<evidence type="ECO:0000256" key="1">
    <source>
        <dbReference type="SAM" id="MobiDB-lite"/>
    </source>
</evidence>
<evidence type="ECO:0000313" key="3">
    <source>
        <dbReference type="Proteomes" id="UP000266188"/>
    </source>
</evidence>
<feature type="compositionally biased region" description="Basic and acidic residues" evidence="1">
    <location>
        <begin position="50"/>
        <end position="66"/>
    </location>
</feature>
<feature type="compositionally biased region" description="Polar residues" evidence="1">
    <location>
        <begin position="1"/>
        <end position="10"/>
    </location>
</feature>
<evidence type="ECO:0000313" key="2">
    <source>
        <dbReference type="EMBL" id="RJE21831.1"/>
    </source>
</evidence>
<sequence length="574" mass="62995">MTPADPNSQFHIKRKPVASSTPQRSYTEPSYTQPPPLPVRPSSNTVPDVSDLKGDDSLKPPVERAATDIPKSPTRSKSPISKAYGEARHFLGGLVAHPTESTKHFTILRHSHGVVFYRGSTTTIAISIFSDAPLPPDRTLWLQCRGFSGKTGMKAKAFFRLYDDWLDVTPTLPVTADQINPSDERAWQRDISKFYKKAPSRVRDTHQLRETAIARIPVEAGDGYFSIVLCKGSKKKVLCTSPVFRVLSTSTDPSSIRGASLSTLPLELGAMVLGLYGQTVADKLLSPAASTVQDKISPYQPSWVTQTAAEAAFEISGAGDRIGSAFASSQPSFDAAHTPSEDSSIEDGPVQPYPIDFKARAEVSGENSSRVDGPLKLNLTKVPDWVLDRFDGYYFGWARSEQSMEKEKSATDWQQVILDVKLFDPTKSARVDISQALKRVACLRFIDDVQLSGDVKIEIRIMGFLRLPPPVTGRPLPDSGETAAEAAMLADACDVSYVQDILDHPAWSPDVSEIKQLERANSGMLDRTRTGLSNVKNRGQKLATQVPLHWIGVRSPMAEMSDRRVAVNGLYIVR</sequence>
<keyword evidence="3" id="KW-1185">Reference proteome</keyword>
<protein>
    <submittedName>
        <fullName evidence="2">Uncharacterized protein</fullName>
    </submittedName>
</protein>
<feature type="compositionally biased region" description="Polar residues" evidence="1">
    <location>
        <begin position="18"/>
        <end position="31"/>
    </location>
</feature>
<reference evidence="3" key="1">
    <citation type="submission" date="2017-02" db="EMBL/GenBank/DDBJ databases">
        <authorList>
            <person name="Tafer H."/>
            <person name="Lopandic K."/>
        </authorList>
    </citation>
    <scope>NUCLEOTIDE SEQUENCE [LARGE SCALE GENOMIC DNA]</scope>
    <source>
        <strain evidence="3">CBS 366.77</strain>
    </source>
</reference>
<feature type="region of interest" description="Disordered" evidence="1">
    <location>
        <begin position="330"/>
        <end position="351"/>
    </location>
</feature>
<dbReference type="STRING" id="2070753.A0A3A2ZXQ2"/>
<dbReference type="OrthoDB" id="276388at2759"/>
<dbReference type="AlphaFoldDB" id="A0A3A2ZXQ2"/>
<organism evidence="2 3">
    <name type="scientific">Aspergillus sclerotialis</name>
    <dbReference type="NCBI Taxonomy" id="2070753"/>
    <lineage>
        <taxon>Eukaryota</taxon>
        <taxon>Fungi</taxon>
        <taxon>Dikarya</taxon>
        <taxon>Ascomycota</taxon>
        <taxon>Pezizomycotina</taxon>
        <taxon>Eurotiomycetes</taxon>
        <taxon>Eurotiomycetidae</taxon>
        <taxon>Eurotiales</taxon>
        <taxon>Aspergillaceae</taxon>
        <taxon>Aspergillus</taxon>
        <taxon>Aspergillus subgen. Polypaecilum</taxon>
    </lineage>
</organism>
<dbReference type="EMBL" id="MVGC01000203">
    <property type="protein sequence ID" value="RJE21831.1"/>
    <property type="molecule type" value="Genomic_DNA"/>
</dbReference>
<gene>
    <name evidence="2" type="ORF">PHISCL_05850</name>
</gene>
<name>A0A3A2ZXQ2_9EURO</name>
<dbReference type="Proteomes" id="UP000266188">
    <property type="component" value="Unassembled WGS sequence"/>
</dbReference>
<proteinExistence type="predicted"/>
<comment type="caution">
    <text evidence="2">The sequence shown here is derived from an EMBL/GenBank/DDBJ whole genome shotgun (WGS) entry which is preliminary data.</text>
</comment>
<feature type="region of interest" description="Disordered" evidence="1">
    <location>
        <begin position="1"/>
        <end position="79"/>
    </location>
</feature>
<accession>A0A3A2ZXQ2</accession>